<evidence type="ECO:0000259" key="6">
    <source>
        <dbReference type="PROSITE" id="PS51296"/>
    </source>
</evidence>
<keyword evidence="8" id="KW-1185">Reference proteome</keyword>
<keyword evidence="4" id="KW-0408">Iron</keyword>
<dbReference type="RefSeq" id="WP_309804440.1">
    <property type="nucleotide sequence ID" value="NZ_JAVDRD010000001.1"/>
</dbReference>
<evidence type="ECO:0000256" key="3">
    <source>
        <dbReference type="ARBA" id="ARBA00023002"/>
    </source>
</evidence>
<keyword evidence="3 7" id="KW-0560">Oxidoreductase</keyword>
<dbReference type="Pfam" id="PF00355">
    <property type="entry name" value="Rieske"/>
    <property type="match status" value="1"/>
</dbReference>
<dbReference type="PANTHER" id="PTHR21266:SF57">
    <property type="entry name" value="3-CHLOROBENZOATE-3,4-DIOXYGENASE"/>
    <property type="match status" value="1"/>
</dbReference>
<organism evidence="7 8">
    <name type="scientific">Novosphingobium capsulatum</name>
    <dbReference type="NCBI Taxonomy" id="13688"/>
    <lineage>
        <taxon>Bacteria</taxon>
        <taxon>Pseudomonadati</taxon>
        <taxon>Pseudomonadota</taxon>
        <taxon>Alphaproteobacteria</taxon>
        <taxon>Sphingomonadales</taxon>
        <taxon>Sphingomonadaceae</taxon>
        <taxon>Novosphingobium</taxon>
    </lineage>
</organism>
<dbReference type="SUPFAM" id="SSF50022">
    <property type="entry name" value="ISP domain"/>
    <property type="match status" value="1"/>
</dbReference>
<dbReference type="InterPro" id="IPR044043">
    <property type="entry name" value="VanA_C_cat"/>
</dbReference>
<dbReference type="Gene3D" id="2.102.10.10">
    <property type="entry name" value="Rieske [2Fe-2S] iron-sulphur domain"/>
    <property type="match status" value="1"/>
</dbReference>
<dbReference type="EC" id="1.14.13.82" evidence="7"/>
<evidence type="ECO:0000256" key="1">
    <source>
        <dbReference type="ARBA" id="ARBA00022714"/>
    </source>
</evidence>
<dbReference type="InterPro" id="IPR050584">
    <property type="entry name" value="Cholesterol_7-desaturase"/>
</dbReference>
<dbReference type="SUPFAM" id="SSF55961">
    <property type="entry name" value="Bet v1-like"/>
    <property type="match status" value="1"/>
</dbReference>
<evidence type="ECO:0000313" key="7">
    <source>
        <dbReference type="EMBL" id="MDR6509917.1"/>
    </source>
</evidence>
<protein>
    <submittedName>
        <fullName evidence="7">Vanillate O-demethylase monooxygenase subunit</fullName>
        <ecNumber evidence="7">1.14.13.82</ecNumber>
    </submittedName>
</protein>
<keyword evidence="5" id="KW-0411">Iron-sulfur</keyword>
<keyword evidence="7" id="KW-0503">Monooxygenase</keyword>
<evidence type="ECO:0000256" key="4">
    <source>
        <dbReference type="ARBA" id="ARBA00023004"/>
    </source>
</evidence>
<gene>
    <name evidence="7" type="ORF">J2792_000757</name>
</gene>
<dbReference type="PROSITE" id="PS51296">
    <property type="entry name" value="RIESKE"/>
    <property type="match status" value="1"/>
</dbReference>
<keyword evidence="2" id="KW-0479">Metal-binding</keyword>
<evidence type="ECO:0000256" key="2">
    <source>
        <dbReference type="ARBA" id="ARBA00022723"/>
    </source>
</evidence>
<dbReference type="InterPro" id="IPR015881">
    <property type="entry name" value="ARHD_Rieske_2Fe_2S"/>
</dbReference>
<dbReference type="Gene3D" id="3.90.380.10">
    <property type="entry name" value="Naphthalene 1,2-dioxygenase Alpha Subunit, Chain A, domain 1"/>
    <property type="match status" value="1"/>
</dbReference>
<dbReference type="PANTHER" id="PTHR21266">
    <property type="entry name" value="IRON-SULFUR DOMAIN CONTAINING PROTEIN"/>
    <property type="match status" value="1"/>
</dbReference>
<comment type="caution">
    <text evidence="7">The sequence shown here is derived from an EMBL/GenBank/DDBJ whole genome shotgun (WGS) entry which is preliminary data.</text>
</comment>
<dbReference type="Pfam" id="PF19112">
    <property type="entry name" value="VanA_C"/>
    <property type="match status" value="1"/>
</dbReference>
<keyword evidence="1" id="KW-0001">2Fe-2S</keyword>
<accession>A0ABU1MJ02</accession>
<dbReference type="Proteomes" id="UP001184150">
    <property type="component" value="Unassembled WGS sequence"/>
</dbReference>
<dbReference type="GO" id="GO:0018489">
    <property type="term" value="F:vanillate monooxygenase activity"/>
    <property type="evidence" value="ECO:0007669"/>
    <property type="project" value="UniProtKB-EC"/>
</dbReference>
<feature type="domain" description="Rieske" evidence="6">
    <location>
        <begin position="31"/>
        <end position="133"/>
    </location>
</feature>
<sequence>MATAPLASFEPVLPHGCTFTPQDWAILSRQWYPVALAREVGEAPIKARLLDQPLVLYRAQDALVIAPDRCPHRGVPLSMGRGNGRGVECPYHGLTFGAGGRCVHVPAQPQRSIPAQFHLHTYPAVERYGLIWTCLDPAATAPDTDAIIAMPHWDEAGFQQIVCPWIDIRGSAGRQMEGFLDVAHFAFIHSESFADPDNAQVPDYRPRRTAQGFEAEYWSNVANYPKGVDKAPPGFRWLRHFRCHVPFTATLEVHFPGDDRLVILNAASPVSATETRLFVPIARNFDTDQPVQGVYDFNRQVFEEDRAMVEAQWPAQLPLDPSAEAHLTADMSSMFYRRALRDLGLCGG</sequence>
<dbReference type="EMBL" id="JAVDRD010000001">
    <property type="protein sequence ID" value="MDR6509917.1"/>
    <property type="molecule type" value="Genomic_DNA"/>
</dbReference>
<evidence type="ECO:0000313" key="8">
    <source>
        <dbReference type="Proteomes" id="UP001184150"/>
    </source>
</evidence>
<name>A0ABU1MJ02_9SPHN</name>
<dbReference type="PROSITE" id="PS00570">
    <property type="entry name" value="RING_HYDROXYL_ALPHA"/>
    <property type="match status" value="1"/>
</dbReference>
<dbReference type="InterPro" id="IPR017941">
    <property type="entry name" value="Rieske_2Fe-2S"/>
</dbReference>
<dbReference type="InterPro" id="IPR036922">
    <property type="entry name" value="Rieske_2Fe-2S_sf"/>
</dbReference>
<reference evidence="7 8" key="1">
    <citation type="submission" date="2023-07" db="EMBL/GenBank/DDBJ databases">
        <title>Sorghum-associated microbial communities from plants grown in Nebraska, USA.</title>
        <authorList>
            <person name="Schachtman D."/>
        </authorList>
    </citation>
    <scope>NUCLEOTIDE SEQUENCE [LARGE SCALE GENOMIC DNA]</scope>
    <source>
        <strain evidence="7 8">DS1027</strain>
    </source>
</reference>
<proteinExistence type="predicted"/>
<evidence type="ECO:0000256" key="5">
    <source>
        <dbReference type="ARBA" id="ARBA00023014"/>
    </source>
</evidence>